<protein>
    <submittedName>
        <fullName evidence="1">Uncharacterized protein</fullName>
    </submittedName>
</protein>
<sequence length="642" mass="69512">MSSITGTYASPSKVNGVASGLYLGINGDLSHYHHSPPEQGSRTGGHPSKDTFYRVDTLAIKKQLLGAIGDERASEYWQCLAQFLKGKLRKEEFEHLVQPVLNSQSKRQLHNQLLTAVMYNASSTLPIASTPTLPTDPTRMTDTSQAADGSASKNSLKRSLDDGDSPDVIEPKSRLRQWVLALPRSERKRIKALQHIDGRYGLKDWCEMSRGWQGRGRVRSTNTLAQNEALQQTGNPLCMSTRAIPPVNALGSRIEQVANLHGLQDGVSDDLGTFMAVALDVSLFDLNQSPVVMADPLSCTSQYHLSDMISSAIELKRTKQAEDATVALGERPEAEAMKPLERSPDNVSESLRPEEDDKMEGKKESLKSLDVKLDANVISSQADRDSPSDTPVPQLSENKLIISQEKPLAATLNLADLEDFFTVAPYIHPHLGSATYRLRNGLARAVEEQEILAERLTKTHSTERDGISEEPQSIPPSRPSSAAAVSPVAVVVPPSSGTNSQSVTRANTPSSIHRKGAPTSLPLSNIPKIEINLATPEKPGLPTTAPAVQATGKVSQPSTPRLPVTGPGGIILSRNTRSTLNNPTEAFRMEMETRGILKSMDRAAGAQGGMQGGHGDGNDERQPHGHHWNYVDPAVILKDILG</sequence>
<evidence type="ECO:0000313" key="1">
    <source>
        <dbReference type="EMBL" id="KAJ9122931.1"/>
    </source>
</evidence>
<dbReference type="EMBL" id="JASBWV010000013">
    <property type="protein sequence ID" value="KAJ9122931.1"/>
    <property type="molecule type" value="Genomic_DNA"/>
</dbReference>
<name>A0ACC2XH18_9TREE</name>
<comment type="caution">
    <text evidence="1">The sequence shown here is derived from an EMBL/GenBank/DDBJ whole genome shotgun (WGS) entry which is preliminary data.</text>
</comment>
<accession>A0ACC2XH18</accession>
<organism evidence="1 2">
    <name type="scientific">Naganishia onofrii</name>
    <dbReference type="NCBI Taxonomy" id="1851511"/>
    <lineage>
        <taxon>Eukaryota</taxon>
        <taxon>Fungi</taxon>
        <taxon>Dikarya</taxon>
        <taxon>Basidiomycota</taxon>
        <taxon>Agaricomycotina</taxon>
        <taxon>Tremellomycetes</taxon>
        <taxon>Filobasidiales</taxon>
        <taxon>Filobasidiaceae</taxon>
        <taxon>Naganishia</taxon>
    </lineage>
</organism>
<gene>
    <name evidence="1" type="ORF">QFC24_003969</name>
</gene>
<evidence type="ECO:0000313" key="2">
    <source>
        <dbReference type="Proteomes" id="UP001234202"/>
    </source>
</evidence>
<reference evidence="1" key="1">
    <citation type="submission" date="2023-04" db="EMBL/GenBank/DDBJ databases">
        <title>Draft Genome sequencing of Naganishia species isolated from polar environments using Oxford Nanopore Technology.</title>
        <authorList>
            <person name="Leo P."/>
            <person name="Venkateswaran K."/>
        </authorList>
    </citation>
    <scope>NUCLEOTIDE SEQUENCE</scope>
    <source>
        <strain evidence="1">DBVPG 5303</strain>
    </source>
</reference>
<dbReference type="Proteomes" id="UP001234202">
    <property type="component" value="Unassembled WGS sequence"/>
</dbReference>
<keyword evidence="2" id="KW-1185">Reference proteome</keyword>
<proteinExistence type="predicted"/>